<feature type="coiled-coil region" evidence="3">
    <location>
        <begin position="20"/>
        <end position="54"/>
    </location>
</feature>
<evidence type="ECO:0000256" key="3">
    <source>
        <dbReference type="SAM" id="Coils"/>
    </source>
</evidence>
<keyword evidence="6" id="KW-1185">Reference proteome</keyword>
<dbReference type="EMBL" id="NEVH01026085">
    <property type="protein sequence ID" value="PNF15003.1"/>
    <property type="molecule type" value="Genomic_DNA"/>
</dbReference>
<protein>
    <submittedName>
        <fullName evidence="5">SH3 domain-binding protein 5-like protein</fullName>
    </submittedName>
</protein>
<dbReference type="Proteomes" id="UP000235965">
    <property type="component" value="Unassembled WGS sequence"/>
</dbReference>
<feature type="region of interest" description="Disordered" evidence="4">
    <location>
        <begin position="323"/>
        <end position="342"/>
    </location>
</feature>
<dbReference type="GO" id="GO:0005737">
    <property type="term" value="C:cytoplasm"/>
    <property type="evidence" value="ECO:0007669"/>
    <property type="project" value="TreeGrafter"/>
</dbReference>
<dbReference type="InParanoid" id="A0A2J7PF95"/>
<dbReference type="EMBL" id="NEVH01026085">
    <property type="protein sequence ID" value="PNF15004.1"/>
    <property type="molecule type" value="Genomic_DNA"/>
</dbReference>
<dbReference type="Pfam" id="PF05276">
    <property type="entry name" value="SH3BP5"/>
    <property type="match status" value="1"/>
</dbReference>
<dbReference type="EMBL" id="NEVH01026085">
    <property type="protein sequence ID" value="PNF15002.1"/>
    <property type="molecule type" value="Genomic_DNA"/>
</dbReference>
<accession>A0A2J7PF95</accession>
<evidence type="ECO:0000256" key="4">
    <source>
        <dbReference type="SAM" id="MobiDB-lite"/>
    </source>
</evidence>
<name>A0A2J7PF95_9NEOP</name>
<sequence length="417" mass="47304">MEHSRCAPDESGDVDLDPRIQIELEKLNSATDEINKLEIELDEANTAFRLLLNESTRRLKLLSKKLGSCIEHARPYYDSLEVAKKAQLECQRAAVQFQRANEIHQAAKETVALAEQRFLSKQHEWQFDNAWQEMLNHATIKVMDAENQKAESGREHQKRATLFNAAEQKVQQLEQRLRRSITKSRPYFEEKALCQGQLATQKDRVEELQQAVTKVKNEYAESLRELERISEEIHYKRGSGCLHKVADDLVPPHGPREPGVGAELNVYDVSEFDGTHCSGGTVQEWKDSQLDRSDGTNKMSILTDYELELDRCDLRSLGSVSVGTSSAAVSEKDDSEVVDDDDYEEEEDLEMLKQRVRELAVRPIDGGEGQSSDKKWEKELSATVDKLDKRLLQHESDMGLTAVAAETEKSLNANSMD</sequence>
<dbReference type="PANTHER" id="PTHR19423">
    <property type="entry name" value="SH3 DOMAIN-BINDING PROTEIN 5"/>
    <property type="match status" value="1"/>
</dbReference>
<dbReference type="GO" id="GO:0035556">
    <property type="term" value="P:intracellular signal transduction"/>
    <property type="evidence" value="ECO:0007669"/>
    <property type="project" value="InterPro"/>
</dbReference>
<dbReference type="PANTHER" id="PTHR19423:SF1">
    <property type="entry name" value="SH3 DOMAIN-BINDING PROTEIN 5"/>
    <property type="match status" value="1"/>
</dbReference>
<comment type="similarity">
    <text evidence="1">Belongs to the SH3BP5 family.</text>
</comment>
<evidence type="ECO:0000313" key="5">
    <source>
        <dbReference type="EMBL" id="PNF15004.1"/>
    </source>
</evidence>
<dbReference type="GO" id="GO:0004860">
    <property type="term" value="F:protein kinase inhibitor activity"/>
    <property type="evidence" value="ECO:0007669"/>
    <property type="project" value="TreeGrafter"/>
</dbReference>
<feature type="compositionally biased region" description="Acidic residues" evidence="4">
    <location>
        <begin position="333"/>
        <end position="342"/>
    </location>
</feature>
<evidence type="ECO:0000313" key="6">
    <source>
        <dbReference type="Proteomes" id="UP000235965"/>
    </source>
</evidence>
<dbReference type="OrthoDB" id="446789at2759"/>
<organism evidence="5 6">
    <name type="scientific">Cryptotermes secundus</name>
    <dbReference type="NCBI Taxonomy" id="105785"/>
    <lineage>
        <taxon>Eukaryota</taxon>
        <taxon>Metazoa</taxon>
        <taxon>Ecdysozoa</taxon>
        <taxon>Arthropoda</taxon>
        <taxon>Hexapoda</taxon>
        <taxon>Insecta</taxon>
        <taxon>Pterygota</taxon>
        <taxon>Neoptera</taxon>
        <taxon>Polyneoptera</taxon>
        <taxon>Dictyoptera</taxon>
        <taxon>Blattodea</taxon>
        <taxon>Blattoidea</taxon>
        <taxon>Termitoidae</taxon>
        <taxon>Kalotermitidae</taxon>
        <taxon>Cryptotermitinae</taxon>
        <taxon>Cryptotermes</taxon>
    </lineage>
</organism>
<dbReference type="FunCoup" id="A0A2J7PF95">
    <property type="interactions" value="1259"/>
</dbReference>
<feature type="coiled-coil region" evidence="3">
    <location>
        <begin position="163"/>
        <end position="232"/>
    </location>
</feature>
<evidence type="ECO:0000256" key="2">
    <source>
        <dbReference type="ARBA" id="ARBA00023054"/>
    </source>
</evidence>
<dbReference type="AlphaFoldDB" id="A0A2J7PF95"/>
<gene>
    <name evidence="5" type="primary">pcs_2</name>
    <name evidence="5" type="ORF">B7P43_G01533</name>
</gene>
<comment type="caution">
    <text evidence="5">The sequence shown here is derived from an EMBL/GenBank/DDBJ whole genome shotgun (WGS) entry which is preliminary data.</text>
</comment>
<evidence type="ECO:0000256" key="1">
    <source>
        <dbReference type="ARBA" id="ARBA00007796"/>
    </source>
</evidence>
<reference evidence="5 6" key="1">
    <citation type="submission" date="2017-12" db="EMBL/GenBank/DDBJ databases">
        <title>Hemimetabolous genomes reveal molecular basis of termite eusociality.</title>
        <authorList>
            <person name="Harrison M.C."/>
            <person name="Jongepier E."/>
            <person name="Robertson H.M."/>
            <person name="Arning N."/>
            <person name="Bitard-Feildel T."/>
            <person name="Chao H."/>
            <person name="Childers C.P."/>
            <person name="Dinh H."/>
            <person name="Doddapaneni H."/>
            <person name="Dugan S."/>
            <person name="Gowin J."/>
            <person name="Greiner C."/>
            <person name="Han Y."/>
            <person name="Hu H."/>
            <person name="Hughes D.S.T."/>
            <person name="Huylmans A.-K."/>
            <person name="Kemena C."/>
            <person name="Kremer L.P.M."/>
            <person name="Lee S.L."/>
            <person name="Lopez-Ezquerra A."/>
            <person name="Mallet L."/>
            <person name="Monroy-Kuhn J.M."/>
            <person name="Moser A."/>
            <person name="Murali S.C."/>
            <person name="Muzny D.M."/>
            <person name="Otani S."/>
            <person name="Piulachs M.-D."/>
            <person name="Poelchau M."/>
            <person name="Qu J."/>
            <person name="Schaub F."/>
            <person name="Wada-Katsumata A."/>
            <person name="Worley K.C."/>
            <person name="Xie Q."/>
            <person name="Ylla G."/>
            <person name="Poulsen M."/>
            <person name="Gibbs R.A."/>
            <person name="Schal C."/>
            <person name="Richards S."/>
            <person name="Belles X."/>
            <person name="Korb J."/>
            <person name="Bornberg-Bauer E."/>
        </authorList>
    </citation>
    <scope>NUCLEOTIDE SEQUENCE [LARGE SCALE GENOMIC DNA]</scope>
    <source>
        <tissue evidence="5">Whole body</tissue>
    </source>
</reference>
<proteinExistence type="inferred from homology"/>
<keyword evidence="2 3" id="KW-0175">Coiled coil</keyword>
<dbReference type="InterPro" id="IPR007940">
    <property type="entry name" value="SH3BP5"/>
</dbReference>
<dbReference type="STRING" id="105785.A0A2J7PF95"/>